<dbReference type="EMBL" id="MN740801">
    <property type="protein sequence ID" value="QHU12522.1"/>
    <property type="molecule type" value="Genomic_DNA"/>
</dbReference>
<feature type="region of interest" description="Disordered" evidence="1">
    <location>
        <begin position="131"/>
        <end position="168"/>
    </location>
</feature>
<accession>A0A6C0K3A8</accession>
<evidence type="ECO:0000256" key="1">
    <source>
        <dbReference type="SAM" id="MobiDB-lite"/>
    </source>
</evidence>
<organism evidence="2">
    <name type="scientific">viral metagenome</name>
    <dbReference type="NCBI Taxonomy" id="1070528"/>
    <lineage>
        <taxon>unclassified sequences</taxon>
        <taxon>metagenomes</taxon>
        <taxon>organismal metagenomes</taxon>
    </lineage>
</organism>
<name>A0A6C0K3A8_9ZZZZ</name>
<sequence>MAAIRNFGKTSDKFQQLFMMAPDLIGEKVVASSAPDTTRRAILSGSLVESPDVWVAELIQDHRGGGFRRENAIYRSPYSLCTGHSSRITPVHSGATYAGDGWKFIVVLTGKYASLTLGEIYDTLDKALKEEERKEEERKEEERKEEERKEEERKEEERKEEERKEQERKELQRTLLLERREEIQRELVALQNEIEAL</sequence>
<evidence type="ECO:0000313" key="2">
    <source>
        <dbReference type="EMBL" id="QHU12522.1"/>
    </source>
</evidence>
<reference evidence="2" key="1">
    <citation type="journal article" date="2020" name="Nature">
        <title>Giant virus diversity and host interactions through global metagenomics.</title>
        <authorList>
            <person name="Schulz F."/>
            <person name="Roux S."/>
            <person name="Paez-Espino D."/>
            <person name="Jungbluth S."/>
            <person name="Walsh D.A."/>
            <person name="Denef V.J."/>
            <person name="McMahon K.D."/>
            <person name="Konstantinidis K.T."/>
            <person name="Eloe-Fadrosh E.A."/>
            <person name="Kyrpides N.C."/>
            <person name="Woyke T."/>
        </authorList>
    </citation>
    <scope>NUCLEOTIDE SEQUENCE</scope>
    <source>
        <strain evidence="2">GVMAG-S-1101171-110</strain>
    </source>
</reference>
<protein>
    <submittedName>
        <fullName evidence="2">Uncharacterized protein</fullName>
    </submittedName>
</protein>
<proteinExistence type="predicted"/>
<dbReference type="AlphaFoldDB" id="A0A6C0K3A8"/>